<accession>A0A375E7M7</accession>
<reference evidence="1" key="1">
    <citation type="submission" date="2018-01" db="EMBL/GenBank/DDBJ databases">
        <authorList>
            <person name="Clerissi C."/>
        </authorList>
    </citation>
    <scope>NUCLEOTIDE SEQUENCE</scope>
    <source>
        <strain evidence="1">Cupriavidus taiwanensis STM 8556</strain>
    </source>
</reference>
<dbReference type="AlphaFoldDB" id="A0A375E7M7"/>
<organism evidence="1">
    <name type="scientific">Cupriavidus taiwanensis</name>
    <dbReference type="NCBI Taxonomy" id="164546"/>
    <lineage>
        <taxon>Bacteria</taxon>
        <taxon>Pseudomonadati</taxon>
        <taxon>Pseudomonadota</taxon>
        <taxon>Betaproteobacteria</taxon>
        <taxon>Burkholderiales</taxon>
        <taxon>Burkholderiaceae</taxon>
        <taxon>Cupriavidus</taxon>
    </lineage>
</organism>
<sequence>MIGLRGPQRPRHAWLHPGDDCDRSAPAACRRTISDTGRRVRRKPLAGGPQDHAWILMPTTSSTALPATAVARCNRPCWYAR</sequence>
<protein>
    <submittedName>
        <fullName evidence="1">Uncharacterized protein</fullName>
    </submittedName>
</protein>
<dbReference type="Proteomes" id="UP000256952">
    <property type="component" value="Chromosome CBM2613_b"/>
</dbReference>
<name>A0A375E7M7_9BURK</name>
<proteinExistence type="predicted"/>
<evidence type="ECO:0000313" key="1">
    <source>
        <dbReference type="EMBL" id="SOZ68157.1"/>
    </source>
</evidence>
<comment type="caution">
    <text evidence="1">The sequence shown here is derived from an EMBL/GenBank/DDBJ whole genome shotgun (WGS) entry which is preliminary data.</text>
</comment>
<gene>
    <name evidence="1" type="ORF">CBM2613_B110243</name>
</gene>
<dbReference type="EMBL" id="OFTH01000036">
    <property type="protein sequence ID" value="SOZ68157.1"/>
    <property type="molecule type" value="Genomic_DNA"/>
</dbReference>